<feature type="transmembrane region" description="Helical" evidence="8">
    <location>
        <begin position="272"/>
        <end position="295"/>
    </location>
</feature>
<dbReference type="PANTHER" id="PTHR30294">
    <property type="entry name" value="MEMBRANE COMPONENT OF ABC TRANSPORTER YHHJ-RELATED"/>
    <property type="match status" value="1"/>
</dbReference>
<dbReference type="InterPro" id="IPR051449">
    <property type="entry name" value="ABC-2_transporter_component"/>
</dbReference>
<dbReference type="EMBL" id="CP058649">
    <property type="protein sequence ID" value="QUI25530.1"/>
    <property type="molecule type" value="Genomic_DNA"/>
</dbReference>
<dbReference type="RefSeq" id="WP_212696234.1">
    <property type="nucleotide sequence ID" value="NZ_CP058649.1"/>
</dbReference>
<keyword evidence="6 8" id="KW-1133">Transmembrane helix</keyword>
<comment type="subcellular location">
    <subcellularLocation>
        <location evidence="1">Cell membrane</location>
        <topology evidence="1">Multi-pass membrane protein</topology>
    </subcellularLocation>
</comment>
<dbReference type="InterPro" id="IPR047817">
    <property type="entry name" value="ABC2_TM_bact-type"/>
</dbReference>
<reference evidence="10" key="1">
    <citation type="submission" date="2020-07" db="EMBL/GenBank/DDBJ databases">
        <title>Vallitalea pronyensis genome.</title>
        <authorList>
            <person name="Postec A."/>
        </authorList>
    </citation>
    <scope>NUCLEOTIDE SEQUENCE</scope>
    <source>
        <strain evidence="10">FatNI3</strain>
    </source>
</reference>
<name>A0A8J8MPG9_9FIRM</name>
<dbReference type="KEGG" id="vpy:HZI73_25975"/>
<gene>
    <name evidence="10" type="ORF">HZI73_25975</name>
</gene>
<organism evidence="10 11">
    <name type="scientific">Vallitalea pronyensis</name>
    <dbReference type="NCBI Taxonomy" id="1348613"/>
    <lineage>
        <taxon>Bacteria</taxon>
        <taxon>Bacillati</taxon>
        <taxon>Bacillota</taxon>
        <taxon>Clostridia</taxon>
        <taxon>Lachnospirales</taxon>
        <taxon>Vallitaleaceae</taxon>
        <taxon>Vallitalea</taxon>
    </lineage>
</organism>
<feature type="transmembrane region" description="Helical" evidence="8">
    <location>
        <begin position="240"/>
        <end position="266"/>
    </location>
</feature>
<comment type="similarity">
    <text evidence="2">Belongs to the ABC-2 integral membrane protein family.</text>
</comment>
<keyword evidence="11" id="KW-1185">Reference proteome</keyword>
<evidence type="ECO:0000313" key="10">
    <source>
        <dbReference type="EMBL" id="QUI25530.1"/>
    </source>
</evidence>
<evidence type="ECO:0000256" key="4">
    <source>
        <dbReference type="ARBA" id="ARBA00022475"/>
    </source>
</evidence>
<protein>
    <submittedName>
        <fullName evidence="10">ABC transporter permease</fullName>
    </submittedName>
</protein>
<evidence type="ECO:0000256" key="8">
    <source>
        <dbReference type="SAM" id="Phobius"/>
    </source>
</evidence>
<dbReference type="GO" id="GO:0005886">
    <property type="term" value="C:plasma membrane"/>
    <property type="evidence" value="ECO:0007669"/>
    <property type="project" value="UniProtKB-SubCell"/>
</dbReference>
<dbReference type="AlphaFoldDB" id="A0A8J8MPG9"/>
<dbReference type="Gene3D" id="3.40.1710.10">
    <property type="entry name" value="abc type-2 transporter like domain"/>
    <property type="match status" value="1"/>
</dbReference>
<dbReference type="Proteomes" id="UP000683246">
    <property type="component" value="Chromosome"/>
</dbReference>
<keyword evidence="3" id="KW-0813">Transport</keyword>
<evidence type="ECO:0000256" key="2">
    <source>
        <dbReference type="ARBA" id="ARBA00007783"/>
    </source>
</evidence>
<feature type="transmembrane region" description="Helical" evidence="8">
    <location>
        <begin position="21"/>
        <end position="40"/>
    </location>
</feature>
<evidence type="ECO:0000256" key="1">
    <source>
        <dbReference type="ARBA" id="ARBA00004651"/>
    </source>
</evidence>
<evidence type="ECO:0000259" key="9">
    <source>
        <dbReference type="PROSITE" id="PS51012"/>
    </source>
</evidence>
<feature type="domain" description="ABC transmembrane type-2" evidence="9">
    <location>
        <begin position="156"/>
        <end position="386"/>
    </location>
</feature>
<feature type="transmembrane region" description="Helical" evidence="8">
    <location>
        <begin position="198"/>
        <end position="219"/>
    </location>
</feature>
<dbReference type="PANTHER" id="PTHR30294:SF45">
    <property type="entry name" value="LINEARMYCIN RESISTANCE PERMEASE PROTEIN LNRN"/>
    <property type="match status" value="1"/>
</dbReference>
<sequence length="389" mass="44395">MVVLKLAHNNFKRFLREKNAVFIYILLPVILFGAIMLFTGNTGSKISVYVADEDKSFLSSQYMTYLQEQDQYRIVPITITDQEDQVSEDEHIYTISHLQQQIQNMNISMYIIIEKGFEEGFYKDQDVNIQLYGLQKSDTLQTLGQMNNHYFSNMRGLYIGSGKDPDKLQDLTEAFNKKEVKLTSQYISENNNPDNISFALGILIYFILLTSIKISHLAVEDRLEGVYRRLLSMPLKAKHYIGGYLISTSSLVLIQILLSIAVMVILGDALTIPILDIVMTLLLFALCGIAISFFIIAVVKKVTVVEILTNVVVMFSSMVAGIFWPVDMMPAFMQRLARLFPQYWAHDIIKALFYGESLWNKQLNISILGIITIVFFVMASYWMGAKKEA</sequence>
<dbReference type="InterPro" id="IPR013525">
    <property type="entry name" value="ABC2_TM"/>
</dbReference>
<feature type="transmembrane region" description="Helical" evidence="8">
    <location>
        <begin position="307"/>
        <end position="326"/>
    </location>
</feature>
<evidence type="ECO:0000256" key="3">
    <source>
        <dbReference type="ARBA" id="ARBA00022448"/>
    </source>
</evidence>
<keyword evidence="4" id="KW-1003">Cell membrane</keyword>
<feature type="transmembrane region" description="Helical" evidence="8">
    <location>
        <begin position="363"/>
        <end position="383"/>
    </location>
</feature>
<evidence type="ECO:0000256" key="6">
    <source>
        <dbReference type="ARBA" id="ARBA00022989"/>
    </source>
</evidence>
<evidence type="ECO:0000313" key="11">
    <source>
        <dbReference type="Proteomes" id="UP000683246"/>
    </source>
</evidence>
<keyword evidence="7 8" id="KW-0472">Membrane</keyword>
<dbReference type="GO" id="GO:0140359">
    <property type="term" value="F:ABC-type transporter activity"/>
    <property type="evidence" value="ECO:0007669"/>
    <property type="project" value="InterPro"/>
</dbReference>
<dbReference type="PROSITE" id="PS51012">
    <property type="entry name" value="ABC_TM2"/>
    <property type="match status" value="1"/>
</dbReference>
<dbReference type="Pfam" id="PF12698">
    <property type="entry name" value="ABC2_membrane_3"/>
    <property type="match status" value="1"/>
</dbReference>
<evidence type="ECO:0000256" key="7">
    <source>
        <dbReference type="ARBA" id="ARBA00023136"/>
    </source>
</evidence>
<evidence type="ECO:0000256" key="5">
    <source>
        <dbReference type="ARBA" id="ARBA00022692"/>
    </source>
</evidence>
<accession>A0A8J8MPG9</accession>
<keyword evidence="5 8" id="KW-0812">Transmembrane</keyword>
<proteinExistence type="inferred from homology"/>